<evidence type="ECO:0000256" key="1">
    <source>
        <dbReference type="SAM" id="MobiDB-lite"/>
    </source>
</evidence>
<evidence type="ECO:0000313" key="3">
    <source>
        <dbReference type="Proteomes" id="UP001060414"/>
    </source>
</evidence>
<dbReference type="Proteomes" id="UP001060414">
    <property type="component" value="Chromosome"/>
</dbReference>
<dbReference type="RefSeq" id="WP_260749791.1">
    <property type="nucleotide sequence ID" value="NZ_CP092109.1"/>
</dbReference>
<protein>
    <submittedName>
        <fullName evidence="2">Uncharacterized protein</fullName>
    </submittedName>
</protein>
<feature type="region of interest" description="Disordered" evidence="1">
    <location>
        <begin position="61"/>
        <end position="82"/>
    </location>
</feature>
<reference evidence="2" key="1">
    <citation type="journal article" date="2022" name="Environ. Microbiol.">
        <title>Geoalkalibacter halelectricus SAP #1 sp. nov. possessing extracellular electron transfer and mineral#reducing capabilities from a haloalkaline environment.</title>
        <authorList>
            <person name="Yadav S."/>
            <person name="Singh R."/>
            <person name="Sundharam S.S."/>
            <person name="Chaudhary S."/>
            <person name="Krishnamurthi S."/>
            <person name="Patil S.A."/>
        </authorList>
    </citation>
    <scope>NUCLEOTIDE SEQUENCE</scope>
    <source>
        <strain evidence="2">SAP-1</strain>
    </source>
</reference>
<organism evidence="2 3">
    <name type="scientific">Geoalkalibacter halelectricus</name>
    <dbReference type="NCBI Taxonomy" id="2847045"/>
    <lineage>
        <taxon>Bacteria</taxon>
        <taxon>Pseudomonadati</taxon>
        <taxon>Thermodesulfobacteriota</taxon>
        <taxon>Desulfuromonadia</taxon>
        <taxon>Desulfuromonadales</taxon>
        <taxon>Geoalkalibacteraceae</taxon>
        <taxon>Geoalkalibacter</taxon>
    </lineage>
</organism>
<accession>A0ABY5ZRV0</accession>
<feature type="compositionally biased region" description="Basic and acidic residues" evidence="1">
    <location>
        <begin position="64"/>
        <end position="75"/>
    </location>
</feature>
<name>A0ABY5ZRV0_9BACT</name>
<keyword evidence="3" id="KW-1185">Reference proteome</keyword>
<sequence length="82" mass="9245">MFNDASYQFRWENLGDIEPGRPNLGNQTHVAVYRLMQFTPREVLVSNFGVENTNAPLIASGKLAGREFRRSDSHTTKPPAQP</sequence>
<evidence type="ECO:0000313" key="2">
    <source>
        <dbReference type="EMBL" id="UWZ81416.1"/>
    </source>
</evidence>
<gene>
    <name evidence="2" type="ORF">L9S41_08475</name>
</gene>
<dbReference type="EMBL" id="CP092109">
    <property type="protein sequence ID" value="UWZ81416.1"/>
    <property type="molecule type" value="Genomic_DNA"/>
</dbReference>
<proteinExistence type="predicted"/>